<name>A0A0P0UPL0_9GAMM</name>
<reference evidence="4 5" key="1">
    <citation type="journal article" date="2000" name="Mar. Ecol. Prog. Ser.">
        <title>Phylogenetic characterization of endosymbionts in three hydrothermal vent mussels: influence on host distributions.</title>
        <authorList>
            <person name="Fujiwara Y."/>
            <person name="Takai K."/>
            <person name="Uematsu K."/>
            <person name="Tsuchida S."/>
            <person name="Hunt J.C."/>
            <person name="Hashimoto J."/>
        </authorList>
    </citation>
    <scope>NUCLEOTIDE SEQUENCE [LARGE SCALE GENOMIC DNA]</scope>
    <source>
        <strain evidence="4 5">Myojin Knoll</strain>
    </source>
</reference>
<sequence length="439" mass="50705">MKIAPPPKPLPTKELVELAVEKTRSGVMPCVTDKKGRYSHWDKIRHLEIPEAFDDIEQYWHFLKFSRVGQQKTLPFTEMFSYVLTDDIQKNIHEIDSQMHGSVESKNIGNNKERYIIRSLMDEAISSSQLEGAATTRKVARDMLKYNKEPEDYSQRMIYNNYQAIKFIDKHKTDDLTPALVLELHKIVTDNAIDNPDDAGRLRQDDDINVVDNRTGSVLHRPPEHQSLPDRMKVLCDFANGNAPDYFIHPIIRAIVIHFALAYDHPFADGNGRTTRALFYWVVLKNNYWLFQYITLSTYIKKAQSQYGESFLMVESDNFDLTYFINSQLKFINQAINGLFDYADNKQHEQKKALELLSAYLADGKLNSRQAMIIQHSIKHLGEVYTIEGHKISQNIGYATAKLDLEKLAKLGLLQKSKRGRAFIFIAPNDLEQRIKAYK</sequence>
<feature type="binding site" evidence="2">
    <location>
        <begin position="269"/>
        <end position="276"/>
    </location>
    <ligand>
        <name>ATP</name>
        <dbReference type="ChEBI" id="CHEBI:30616"/>
    </ligand>
</feature>
<dbReference type="InterPro" id="IPR040198">
    <property type="entry name" value="Fido_containing"/>
</dbReference>
<protein>
    <recommendedName>
        <fullName evidence="3">Fido domain-containing protein</fullName>
    </recommendedName>
</protein>
<evidence type="ECO:0000313" key="5">
    <source>
        <dbReference type="Proteomes" id="UP000067399"/>
    </source>
</evidence>
<dbReference type="PROSITE" id="PS51459">
    <property type="entry name" value="FIDO"/>
    <property type="match status" value="1"/>
</dbReference>
<feature type="domain" description="Fido" evidence="3">
    <location>
        <begin position="176"/>
        <end position="334"/>
    </location>
</feature>
<evidence type="ECO:0000256" key="2">
    <source>
        <dbReference type="PIRSR" id="PIRSR640198-2"/>
    </source>
</evidence>
<dbReference type="InterPro" id="IPR003812">
    <property type="entry name" value="Fido"/>
</dbReference>
<dbReference type="InterPro" id="IPR036597">
    <property type="entry name" value="Fido-like_dom_sf"/>
</dbReference>
<dbReference type="SUPFAM" id="SSF140931">
    <property type="entry name" value="Fic-like"/>
    <property type="match status" value="1"/>
</dbReference>
<feature type="binding site" evidence="2">
    <location>
        <begin position="210"/>
        <end position="220"/>
    </location>
    <ligand>
        <name>ATP</name>
        <dbReference type="ChEBI" id="CHEBI:30616"/>
    </ligand>
</feature>
<evidence type="ECO:0000313" key="4">
    <source>
        <dbReference type="EMBL" id="BAS67100.1"/>
    </source>
</evidence>
<dbReference type="KEGG" id="ebh:BSEPE_0076"/>
<organism evidence="4 5">
    <name type="scientific">endosymbiont of Bathymodiolus septemdierum str. Myojin knoll</name>
    <dbReference type="NCBI Taxonomy" id="1303921"/>
    <lineage>
        <taxon>Bacteria</taxon>
        <taxon>Pseudomonadati</taxon>
        <taxon>Pseudomonadota</taxon>
        <taxon>Gammaproteobacteria</taxon>
        <taxon>sulfur-oxidizing symbionts</taxon>
    </lineage>
</organism>
<dbReference type="PANTHER" id="PTHR13504">
    <property type="entry name" value="FIDO DOMAIN-CONTAINING PROTEIN DDB_G0283145"/>
    <property type="match status" value="1"/>
</dbReference>
<dbReference type="STRING" id="1303921.BSEPE_0076"/>
<dbReference type="RefSeq" id="WP_066042421.1">
    <property type="nucleotide sequence ID" value="NZ_AP013042.1"/>
</dbReference>
<reference evidence="4 5" key="2">
    <citation type="journal article" date="2016" name="ISME J.">
        <title>Heterogeneous composition of key metabolic gene clusters in a vent mussel symbiont population.</title>
        <authorList>
            <person name="Ikuta T."/>
            <person name="Takaki Y."/>
            <person name="Nagai Y."/>
            <person name="Shimamura S."/>
            <person name="Tsuda M."/>
            <person name="Kawagucci S."/>
            <person name="Aoki Y."/>
            <person name="Inoue K."/>
            <person name="Teruya M."/>
            <person name="Satou K."/>
            <person name="Teruya K."/>
            <person name="Shimoji M."/>
            <person name="Tamotsu H."/>
            <person name="Hirano T."/>
            <person name="Maruyama T."/>
            <person name="Yoshida T."/>
        </authorList>
    </citation>
    <scope>NUCLEOTIDE SEQUENCE [LARGE SCALE GENOMIC DNA]</scope>
    <source>
        <strain evidence="4 5">Myojin Knoll</strain>
    </source>
</reference>
<dbReference type="Proteomes" id="UP000067399">
    <property type="component" value="Chromosome"/>
</dbReference>
<dbReference type="EMBL" id="AP013042">
    <property type="protein sequence ID" value="BAS67100.1"/>
    <property type="molecule type" value="Genomic_DNA"/>
</dbReference>
<keyword evidence="5" id="KW-1185">Reference proteome</keyword>
<feature type="active site" evidence="1">
    <location>
        <position position="265"/>
    </location>
</feature>
<keyword evidence="2" id="KW-0067">ATP-binding</keyword>
<evidence type="ECO:0000259" key="3">
    <source>
        <dbReference type="PROSITE" id="PS51459"/>
    </source>
</evidence>
<dbReference type="GO" id="GO:0005524">
    <property type="term" value="F:ATP binding"/>
    <property type="evidence" value="ECO:0007669"/>
    <property type="project" value="UniProtKB-KW"/>
</dbReference>
<dbReference type="AlphaFoldDB" id="A0A0P0UPL0"/>
<proteinExistence type="predicted"/>
<dbReference type="PANTHER" id="PTHR13504:SF38">
    <property type="entry name" value="FIDO DOMAIN-CONTAINING PROTEIN"/>
    <property type="match status" value="1"/>
</dbReference>
<gene>
    <name evidence="4" type="ORF">BSEPE_0076</name>
</gene>
<dbReference type="Pfam" id="PF02661">
    <property type="entry name" value="Fic"/>
    <property type="match status" value="1"/>
</dbReference>
<keyword evidence="2" id="KW-0547">Nucleotide-binding</keyword>
<evidence type="ECO:0000256" key="1">
    <source>
        <dbReference type="PIRSR" id="PIRSR640198-1"/>
    </source>
</evidence>
<accession>A0A0P0UPL0</accession>
<dbReference type="OrthoDB" id="9807853at2"/>
<dbReference type="Gene3D" id="1.10.3290.10">
    <property type="entry name" value="Fido-like domain"/>
    <property type="match status" value="1"/>
</dbReference>